<dbReference type="RefSeq" id="WP_012231378.1">
    <property type="nucleotide sequence ID" value="NZ_HG422565.1"/>
</dbReference>
<dbReference type="Proteomes" id="UP000018291">
    <property type="component" value="Unassembled WGS sequence"/>
</dbReference>
<dbReference type="OrthoDB" id="8399956at2"/>
<dbReference type="AlphaFoldDB" id="R4Z5G6"/>
<organism evidence="1 2">
    <name type="scientific">Candidatus Neomicrothrix parvicella RN1</name>
    <dbReference type="NCBI Taxonomy" id="1229780"/>
    <lineage>
        <taxon>Bacteria</taxon>
        <taxon>Bacillati</taxon>
        <taxon>Actinomycetota</taxon>
        <taxon>Acidimicrobiia</taxon>
        <taxon>Acidimicrobiales</taxon>
        <taxon>Microthrixaceae</taxon>
        <taxon>Candidatus Neomicrothrix</taxon>
    </lineage>
</organism>
<dbReference type="SUPFAM" id="SSF55729">
    <property type="entry name" value="Acyl-CoA N-acyltransferases (Nat)"/>
    <property type="match status" value="1"/>
</dbReference>
<dbReference type="GO" id="GO:0034069">
    <property type="term" value="F:aminoglycoside N-acetyltransferase activity"/>
    <property type="evidence" value="ECO:0007669"/>
    <property type="project" value="TreeGrafter"/>
</dbReference>
<dbReference type="InterPro" id="IPR051554">
    <property type="entry name" value="Acetyltransferase_Eis"/>
</dbReference>
<comment type="caution">
    <text evidence="1">The sequence shown here is derived from an EMBL/GenBank/DDBJ whole genome shotgun (WGS) entry which is preliminary data.</text>
</comment>
<name>R4Z5G6_9ACTN</name>
<dbReference type="SUPFAM" id="SSF55718">
    <property type="entry name" value="SCP-like"/>
    <property type="match status" value="1"/>
</dbReference>
<evidence type="ECO:0008006" key="3">
    <source>
        <dbReference type="Google" id="ProtNLM"/>
    </source>
</evidence>
<dbReference type="STRING" id="1229780.BN381_90016"/>
<evidence type="ECO:0000313" key="1">
    <source>
        <dbReference type="EMBL" id="CCM65945.1"/>
    </source>
</evidence>
<evidence type="ECO:0000313" key="2">
    <source>
        <dbReference type="Proteomes" id="UP000018291"/>
    </source>
</evidence>
<keyword evidence="2" id="KW-1185">Reference proteome</keyword>
<reference evidence="1 2" key="1">
    <citation type="journal article" date="2013" name="ISME J.">
        <title>Metabolic model for the filamentous 'Candidatus Microthrix parvicella' based on genomic and metagenomic analyses.</title>
        <authorList>
            <person name="Jon McIlroy S."/>
            <person name="Kristiansen R."/>
            <person name="Albertsen M."/>
            <person name="Michael Karst S."/>
            <person name="Rossetti S."/>
            <person name="Lund Nielsen J."/>
            <person name="Tandoi V."/>
            <person name="James Seviour R."/>
            <person name="Nielsen P.H."/>
        </authorList>
    </citation>
    <scope>NUCLEOTIDE SEQUENCE [LARGE SCALE GENOMIC DNA]</scope>
    <source>
        <strain evidence="1 2">RN1</strain>
    </source>
</reference>
<dbReference type="InterPro" id="IPR036527">
    <property type="entry name" value="SCP2_sterol-bd_dom_sf"/>
</dbReference>
<dbReference type="HOGENOM" id="CLU_663400_0_0_11"/>
<proteinExistence type="predicted"/>
<gene>
    <name evidence="1" type="ORF">BN381_90016</name>
</gene>
<dbReference type="PANTHER" id="PTHR37817:SF1">
    <property type="entry name" value="N-ACETYLTRANSFERASE EIS"/>
    <property type="match status" value="1"/>
</dbReference>
<sequence length="414" mass="44201">MAGRPYQSERDLAAVTRIWREAGWIDNSEARASALGEILDGGRTVVADLNGSAECVVQTVPGSMRYGVGPSALDLDLAVITFVAAGHVARHQGLAGGLVARSLAEAADDGAAMASLGIFDQGYYDRFGFGTGAEDHVVSFDPATLDVAVPNRPPVRIGVEDHREIYDLLLRRHRGHGSVMVELPALVPEALAELERPVGLGFRSDDGRLTHCLLGSMAGHHGPLTVEWLIYEEPHQLRDLLGLLRALGDQVRSVTISREPSGVQLQALLAEPMRQLSQANFGASARPLHTAWSKVQWRLLDLASCIEACALPGINLTFGLRLHDPLVERSGATWPGIGGDYTVHLGEESGVTDGLPTGSAPVLDASVGAFTRLWLGVRPATGLTITDQLAGPPEILTALDVAFRLPPPLSDWPY</sequence>
<dbReference type="PANTHER" id="PTHR37817">
    <property type="entry name" value="N-ACETYLTRANSFERASE EIS"/>
    <property type="match status" value="1"/>
</dbReference>
<dbReference type="Pfam" id="PF13527">
    <property type="entry name" value="Acetyltransf_9"/>
    <property type="match status" value="1"/>
</dbReference>
<dbReference type="EMBL" id="CANL01000087">
    <property type="protein sequence ID" value="CCM65945.1"/>
    <property type="molecule type" value="Genomic_DNA"/>
</dbReference>
<accession>R4Z5G6</accession>
<dbReference type="InterPro" id="IPR016181">
    <property type="entry name" value="Acyl_CoA_acyltransferase"/>
</dbReference>
<protein>
    <recommendedName>
        <fullName evidence="3">N-acetyltransferase domain-containing protein</fullName>
    </recommendedName>
</protein>
<dbReference type="Gene3D" id="3.40.630.30">
    <property type="match status" value="1"/>
</dbReference>
<dbReference type="GO" id="GO:0030649">
    <property type="term" value="P:aminoglycoside antibiotic catabolic process"/>
    <property type="evidence" value="ECO:0007669"/>
    <property type="project" value="TreeGrafter"/>
</dbReference>